<name>A6GJ01_9BACT</name>
<comment type="caution">
    <text evidence="1">The sequence shown here is derived from an EMBL/GenBank/DDBJ whole genome shotgun (WGS) entry which is preliminary data.</text>
</comment>
<reference evidence="1 2" key="1">
    <citation type="submission" date="2007-06" db="EMBL/GenBank/DDBJ databases">
        <authorList>
            <person name="Shimkets L."/>
            <person name="Ferriera S."/>
            <person name="Johnson J."/>
            <person name="Kravitz S."/>
            <person name="Beeson K."/>
            <person name="Sutton G."/>
            <person name="Rogers Y.-H."/>
            <person name="Friedman R."/>
            <person name="Frazier M."/>
            <person name="Venter J.C."/>
        </authorList>
    </citation>
    <scope>NUCLEOTIDE SEQUENCE [LARGE SCALE GENOMIC DNA]</scope>
    <source>
        <strain evidence="1 2">SIR-1</strain>
    </source>
</reference>
<dbReference type="PROSITE" id="PS51257">
    <property type="entry name" value="PROKAR_LIPOPROTEIN"/>
    <property type="match status" value="1"/>
</dbReference>
<organism evidence="1 2">
    <name type="scientific">Plesiocystis pacifica SIR-1</name>
    <dbReference type="NCBI Taxonomy" id="391625"/>
    <lineage>
        <taxon>Bacteria</taxon>
        <taxon>Pseudomonadati</taxon>
        <taxon>Myxococcota</taxon>
        <taxon>Polyangia</taxon>
        <taxon>Nannocystales</taxon>
        <taxon>Nannocystaceae</taxon>
        <taxon>Plesiocystis</taxon>
    </lineage>
</organism>
<sequence>MRRKLLAVVLLALTGACSEPDISQEVEDYADALGDAEALACQCPAALGFDNVADCGAAFGIVGSERQSCMTEALRGEEDPQAFVACASDAAREYSACLMSSIDDGCEQSQHLSCVDAFEDAALQCPGASSAAAADFLTCEND</sequence>
<gene>
    <name evidence="1" type="ORF">PPSIR1_39140</name>
</gene>
<keyword evidence="2" id="KW-1185">Reference proteome</keyword>
<evidence type="ECO:0000313" key="1">
    <source>
        <dbReference type="EMBL" id="EDM74157.1"/>
    </source>
</evidence>
<dbReference type="EMBL" id="ABCS01000146">
    <property type="protein sequence ID" value="EDM74157.1"/>
    <property type="molecule type" value="Genomic_DNA"/>
</dbReference>
<protein>
    <recommendedName>
        <fullName evidence="3">Lipoprotein</fullName>
    </recommendedName>
</protein>
<dbReference type="Proteomes" id="UP000005801">
    <property type="component" value="Unassembled WGS sequence"/>
</dbReference>
<accession>A6GJ01</accession>
<dbReference type="OrthoDB" id="5532136at2"/>
<dbReference type="AlphaFoldDB" id="A6GJ01"/>
<evidence type="ECO:0000313" key="2">
    <source>
        <dbReference type="Proteomes" id="UP000005801"/>
    </source>
</evidence>
<dbReference type="RefSeq" id="WP_006976687.1">
    <property type="nucleotide sequence ID" value="NZ_ABCS01000146.1"/>
</dbReference>
<evidence type="ECO:0008006" key="3">
    <source>
        <dbReference type="Google" id="ProtNLM"/>
    </source>
</evidence>
<proteinExistence type="predicted"/>